<protein>
    <recommendedName>
        <fullName evidence="1">Peptidase C14 caspase domain-containing protein</fullName>
    </recommendedName>
</protein>
<name>A0A2I0QZ43_9FLAO</name>
<dbReference type="Pfam" id="PF00656">
    <property type="entry name" value="Peptidase_C14"/>
    <property type="match status" value="1"/>
</dbReference>
<dbReference type="GO" id="GO:0005737">
    <property type="term" value="C:cytoplasm"/>
    <property type="evidence" value="ECO:0007669"/>
    <property type="project" value="TreeGrafter"/>
</dbReference>
<organism evidence="2 3">
    <name type="scientific">Brumimicrobium salinarum</name>
    <dbReference type="NCBI Taxonomy" id="2058658"/>
    <lineage>
        <taxon>Bacteria</taxon>
        <taxon>Pseudomonadati</taxon>
        <taxon>Bacteroidota</taxon>
        <taxon>Flavobacteriia</taxon>
        <taxon>Flavobacteriales</taxon>
        <taxon>Crocinitomicaceae</taxon>
        <taxon>Brumimicrobium</taxon>
    </lineage>
</organism>
<dbReference type="InterPro" id="IPR050452">
    <property type="entry name" value="Metacaspase"/>
</dbReference>
<dbReference type="EMBL" id="PJNI01000023">
    <property type="protein sequence ID" value="PKR79596.1"/>
    <property type="molecule type" value="Genomic_DNA"/>
</dbReference>
<dbReference type="AlphaFoldDB" id="A0A2I0QZ43"/>
<dbReference type="GO" id="GO:0006508">
    <property type="term" value="P:proteolysis"/>
    <property type="evidence" value="ECO:0007669"/>
    <property type="project" value="InterPro"/>
</dbReference>
<dbReference type="OrthoDB" id="9812126at2"/>
<dbReference type="InterPro" id="IPR011600">
    <property type="entry name" value="Pept_C14_caspase"/>
</dbReference>
<evidence type="ECO:0000313" key="2">
    <source>
        <dbReference type="EMBL" id="PKR79596.1"/>
    </source>
</evidence>
<dbReference type="SUPFAM" id="SSF52129">
    <property type="entry name" value="Caspase-like"/>
    <property type="match status" value="1"/>
</dbReference>
<dbReference type="PANTHER" id="PTHR48104:SF30">
    <property type="entry name" value="METACASPASE-1"/>
    <property type="match status" value="1"/>
</dbReference>
<evidence type="ECO:0000259" key="1">
    <source>
        <dbReference type="Pfam" id="PF00656"/>
    </source>
</evidence>
<proteinExistence type="predicted"/>
<feature type="domain" description="Peptidase C14 caspase" evidence="1">
    <location>
        <begin position="41"/>
        <end position="284"/>
    </location>
</feature>
<reference evidence="2 3" key="1">
    <citation type="submission" date="2017-12" db="EMBL/GenBank/DDBJ databases">
        <title>The draft genome sequence of Brumimicrobium saltpan LHR20.</title>
        <authorList>
            <person name="Do Z.-J."/>
            <person name="Luo H.-R."/>
        </authorList>
    </citation>
    <scope>NUCLEOTIDE SEQUENCE [LARGE SCALE GENOMIC DNA]</scope>
    <source>
        <strain evidence="2 3">LHR20</strain>
    </source>
</reference>
<comment type="caution">
    <text evidence="2">The sequence shown here is derived from an EMBL/GenBank/DDBJ whole genome shotgun (WGS) entry which is preliminary data.</text>
</comment>
<dbReference type="PANTHER" id="PTHR48104">
    <property type="entry name" value="METACASPASE-4"/>
    <property type="match status" value="1"/>
</dbReference>
<dbReference type="Gene3D" id="3.40.50.1460">
    <property type="match status" value="1"/>
</dbReference>
<dbReference type="InterPro" id="IPR029030">
    <property type="entry name" value="Caspase-like_dom_sf"/>
</dbReference>
<keyword evidence="3" id="KW-1185">Reference proteome</keyword>
<evidence type="ECO:0000313" key="3">
    <source>
        <dbReference type="Proteomes" id="UP000236654"/>
    </source>
</evidence>
<dbReference type="GO" id="GO:0004197">
    <property type="term" value="F:cysteine-type endopeptidase activity"/>
    <property type="evidence" value="ECO:0007669"/>
    <property type="project" value="InterPro"/>
</dbReference>
<gene>
    <name evidence="2" type="ORF">CW751_14355</name>
</gene>
<accession>A0A2I0QZ43</accession>
<dbReference type="Proteomes" id="UP000236654">
    <property type="component" value="Unassembled WGS sequence"/>
</dbReference>
<sequence length="295" mass="32855">MDGINTLKAIAKSERKVESDPITLNVRFDGKANRANLHILSVGINTYKNSKYNLSYASKDAQEFLKVVSKGGLTLFDQIKTYSLKDNKATKDEIHSVFEELISNIKPKDVFVFYYAGHGVMSTPVETAKADFYIMTHNMTSFYDEGLLKSEGISATELLEFSKKISAQKQLFILDACHSGGALNVLATRGADNREKAIAQLARNTGTFFLTASQDIQYANESSDLKHGLFTYAILEVLDGRSSILQIGQDKKVTVNEIKTYVEERVPELSEKYHGGAQYPTSYSFGQDFPIVLLK</sequence>